<dbReference type="KEGG" id="aup:AsAng_0026000"/>
<evidence type="ECO:0000313" key="2">
    <source>
        <dbReference type="EMBL" id="BDS11886.1"/>
    </source>
</evidence>
<dbReference type="PROSITE" id="PS51257">
    <property type="entry name" value="PROKAR_LIPOPROTEIN"/>
    <property type="match status" value="1"/>
</dbReference>
<gene>
    <name evidence="2" type="ORF">AsAng_0026000</name>
</gene>
<feature type="signal peptide" evidence="1">
    <location>
        <begin position="1"/>
        <end position="22"/>
    </location>
</feature>
<reference evidence="2" key="1">
    <citation type="submission" date="2022-09" db="EMBL/GenBank/DDBJ databases">
        <title>Aureispira anguillicida sp. nov., isolated from Leptocephalus of Japanese eel Anguilla japonica.</title>
        <authorList>
            <person name="Yuasa K."/>
            <person name="Mekata T."/>
            <person name="Ikunari K."/>
        </authorList>
    </citation>
    <scope>NUCLEOTIDE SEQUENCE</scope>
    <source>
        <strain evidence="2">EL160426</strain>
    </source>
</reference>
<accession>A0A916DSH7</accession>
<name>A0A916DSH7_9BACT</name>
<dbReference type="RefSeq" id="WP_264793023.1">
    <property type="nucleotide sequence ID" value="NZ_AP026867.1"/>
</dbReference>
<organism evidence="2 3">
    <name type="scientific">Aureispira anguillae</name>
    <dbReference type="NCBI Taxonomy" id="2864201"/>
    <lineage>
        <taxon>Bacteria</taxon>
        <taxon>Pseudomonadati</taxon>
        <taxon>Bacteroidota</taxon>
        <taxon>Saprospiria</taxon>
        <taxon>Saprospirales</taxon>
        <taxon>Saprospiraceae</taxon>
        <taxon>Aureispira</taxon>
    </lineage>
</organism>
<protein>
    <recommendedName>
        <fullName evidence="4">Viral A-type inclusion protein</fullName>
    </recommendedName>
</protein>
<proteinExistence type="predicted"/>
<evidence type="ECO:0000313" key="3">
    <source>
        <dbReference type="Proteomes" id="UP001060919"/>
    </source>
</evidence>
<evidence type="ECO:0000256" key="1">
    <source>
        <dbReference type="SAM" id="SignalP"/>
    </source>
</evidence>
<feature type="chain" id="PRO_5037433275" description="Viral A-type inclusion protein" evidence="1">
    <location>
        <begin position="23"/>
        <end position="156"/>
    </location>
</feature>
<dbReference type="AlphaFoldDB" id="A0A916DSH7"/>
<sequence>MKYLFLCLAFIGLLTVACEEKAAEEDKTQVEDTADFKLSSQAEDLYQIVGEKHDTAMLLMKNIEQAKSALRLKMEGLETGAEKDAILDLLMALKKADDGMMNWMREFKSTELNDEEYKAMSEQEIMAYLKKEEQKIEQVHIDMLTSIENGKKFLEK</sequence>
<keyword evidence="3" id="KW-1185">Reference proteome</keyword>
<evidence type="ECO:0008006" key="4">
    <source>
        <dbReference type="Google" id="ProtNLM"/>
    </source>
</evidence>
<keyword evidence="1" id="KW-0732">Signal</keyword>
<dbReference type="Proteomes" id="UP001060919">
    <property type="component" value="Chromosome"/>
</dbReference>
<dbReference type="EMBL" id="AP026867">
    <property type="protein sequence ID" value="BDS11886.1"/>
    <property type="molecule type" value="Genomic_DNA"/>
</dbReference>